<organism evidence="2 3">
    <name type="scientific">Eubacterium album</name>
    <dbReference type="NCBI Taxonomy" id="2978477"/>
    <lineage>
        <taxon>Bacteria</taxon>
        <taxon>Bacillati</taxon>
        <taxon>Bacillota</taxon>
        <taxon>Clostridia</taxon>
        <taxon>Eubacteriales</taxon>
        <taxon>Eubacteriaceae</taxon>
        <taxon>Eubacterium</taxon>
    </lineage>
</organism>
<feature type="transmembrane region" description="Helical" evidence="1">
    <location>
        <begin position="126"/>
        <end position="146"/>
    </location>
</feature>
<feature type="transmembrane region" description="Helical" evidence="1">
    <location>
        <begin position="152"/>
        <end position="175"/>
    </location>
</feature>
<sequence>MREQINILKYGFLLFLVVAGVVSVFYQDENYVNAINSLSIPIFSFSLSIIFVKTNKYARETVLKRIQSQEKIMNEQSQKISPKSERIKKIDSNEEINELYKESLISAEEFKFLCKYFFTIDLFTKIFNTFAMLSFAWCLLSLVGLFDINSNFVWVNIFSLAIVFFDFFVLDDLLVKLFPKKFDKLHDQAVNKIAQEEKLDEI</sequence>
<evidence type="ECO:0000256" key="1">
    <source>
        <dbReference type="SAM" id="Phobius"/>
    </source>
</evidence>
<gene>
    <name evidence="2" type="ORF">N5B56_05325</name>
</gene>
<reference evidence="2" key="1">
    <citation type="submission" date="2022-09" db="EMBL/GenBank/DDBJ databases">
        <title>Eubacterium sp. LFL-14 isolated from human feces.</title>
        <authorList>
            <person name="Liu F."/>
        </authorList>
    </citation>
    <scope>NUCLEOTIDE SEQUENCE</scope>
    <source>
        <strain evidence="2">LFL-14</strain>
    </source>
</reference>
<name>A0ABT2M045_9FIRM</name>
<dbReference type="EMBL" id="JAODBU010000004">
    <property type="protein sequence ID" value="MCT7398508.1"/>
    <property type="molecule type" value="Genomic_DNA"/>
</dbReference>
<protein>
    <recommendedName>
        <fullName evidence="4">DUF106 domain-containing protein</fullName>
    </recommendedName>
</protein>
<accession>A0ABT2M045</accession>
<evidence type="ECO:0000313" key="2">
    <source>
        <dbReference type="EMBL" id="MCT7398508.1"/>
    </source>
</evidence>
<keyword evidence="1" id="KW-1133">Transmembrane helix</keyword>
<feature type="transmembrane region" description="Helical" evidence="1">
    <location>
        <begin position="32"/>
        <end position="52"/>
    </location>
</feature>
<keyword evidence="3" id="KW-1185">Reference proteome</keyword>
<dbReference type="Proteomes" id="UP001431199">
    <property type="component" value="Unassembled WGS sequence"/>
</dbReference>
<evidence type="ECO:0000313" key="3">
    <source>
        <dbReference type="Proteomes" id="UP001431199"/>
    </source>
</evidence>
<keyword evidence="1" id="KW-0812">Transmembrane</keyword>
<feature type="transmembrane region" description="Helical" evidence="1">
    <location>
        <begin position="7"/>
        <end position="26"/>
    </location>
</feature>
<keyword evidence="1" id="KW-0472">Membrane</keyword>
<comment type="caution">
    <text evidence="2">The sequence shown here is derived from an EMBL/GenBank/DDBJ whole genome shotgun (WGS) entry which is preliminary data.</text>
</comment>
<proteinExistence type="predicted"/>
<dbReference type="RefSeq" id="WP_260978518.1">
    <property type="nucleotide sequence ID" value="NZ_JAODBU010000004.1"/>
</dbReference>
<evidence type="ECO:0008006" key="4">
    <source>
        <dbReference type="Google" id="ProtNLM"/>
    </source>
</evidence>